<proteinExistence type="predicted"/>
<sequence length="61" mass="7396">MTNRYSRYGERTLRCAFGQKSFERIREKKKTLLNKNFERRETSSERGVALDDEYKADFIKK</sequence>
<gene>
    <name evidence="1" type="ORF">CVLEPA_LOCUS4235</name>
</gene>
<accession>A0ABP0F7Y4</accession>
<dbReference type="Proteomes" id="UP001642483">
    <property type="component" value="Unassembled WGS sequence"/>
</dbReference>
<keyword evidence="2" id="KW-1185">Reference proteome</keyword>
<reference evidence="1 2" key="1">
    <citation type="submission" date="2024-02" db="EMBL/GenBank/DDBJ databases">
        <authorList>
            <person name="Daric V."/>
            <person name="Darras S."/>
        </authorList>
    </citation>
    <scope>NUCLEOTIDE SEQUENCE [LARGE SCALE GENOMIC DNA]</scope>
</reference>
<evidence type="ECO:0000313" key="2">
    <source>
        <dbReference type="Proteomes" id="UP001642483"/>
    </source>
</evidence>
<organism evidence="1 2">
    <name type="scientific">Clavelina lepadiformis</name>
    <name type="common">Light-bulb sea squirt</name>
    <name type="synonym">Ascidia lepadiformis</name>
    <dbReference type="NCBI Taxonomy" id="159417"/>
    <lineage>
        <taxon>Eukaryota</taxon>
        <taxon>Metazoa</taxon>
        <taxon>Chordata</taxon>
        <taxon>Tunicata</taxon>
        <taxon>Ascidiacea</taxon>
        <taxon>Aplousobranchia</taxon>
        <taxon>Clavelinidae</taxon>
        <taxon>Clavelina</taxon>
    </lineage>
</organism>
<name>A0ABP0F7Y4_CLALP</name>
<comment type="caution">
    <text evidence="1">The sequence shown here is derived from an EMBL/GenBank/DDBJ whole genome shotgun (WGS) entry which is preliminary data.</text>
</comment>
<evidence type="ECO:0000313" key="1">
    <source>
        <dbReference type="EMBL" id="CAK8674539.1"/>
    </source>
</evidence>
<protein>
    <submittedName>
        <fullName evidence="1">Uncharacterized protein</fullName>
    </submittedName>
</protein>
<dbReference type="EMBL" id="CAWYQH010000013">
    <property type="protein sequence ID" value="CAK8674539.1"/>
    <property type="molecule type" value="Genomic_DNA"/>
</dbReference>